<protein>
    <submittedName>
        <fullName evidence="3">MUC15 protein</fullName>
    </submittedName>
</protein>
<name>A0A7L2IJH3_9PICI</name>
<evidence type="ECO:0000256" key="1">
    <source>
        <dbReference type="SAM" id="MobiDB-lite"/>
    </source>
</evidence>
<evidence type="ECO:0000313" key="4">
    <source>
        <dbReference type="Proteomes" id="UP000536381"/>
    </source>
</evidence>
<organism evidence="3 4">
    <name type="scientific">Semnornis frantzii</name>
    <dbReference type="NCBI Taxonomy" id="91796"/>
    <lineage>
        <taxon>Eukaryota</taxon>
        <taxon>Metazoa</taxon>
        <taxon>Chordata</taxon>
        <taxon>Craniata</taxon>
        <taxon>Vertebrata</taxon>
        <taxon>Euteleostomi</taxon>
        <taxon>Archelosauria</taxon>
        <taxon>Archosauria</taxon>
        <taxon>Dinosauria</taxon>
        <taxon>Saurischia</taxon>
        <taxon>Theropoda</taxon>
        <taxon>Coelurosauria</taxon>
        <taxon>Aves</taxon>
        <taxon>Neognathae</taxon>
        <taxon>Neoaves</taxon>
        <taxon>Telluraves</taxon>
        <taxon>Coraciimorphae</taxon>
        <taxon>Piciformes</taxon>
        <taxon>Ramphastidae</taxon>
        <taxon>Semnornis</taxon>
    </lineage>
</organism>
<dbReference type="AlphaFoldDB" id="A0A7L2IJH3"/>
<accession>A0A7L2IJH3</accession>
<proteinExistence type="predicted"/>
<keyword evidence="4" id="KW-1185">Reference proteome</keyword>
<feature type="transmembrane region" description="Helical" evidence="2">
    <location>
        <begin position="192"/>
        <end position="215"/>
    </location>
</feature>
<keyword evidence="2" id="KW-0472">Membrane</keyword>
<dbReference type="EMBL" id="VWYK01057039">
    <property type="protein sequence ID" value="NXR10306.1"/>
    <property type="molecule type" value="Genomic_DNA"/>
</dbReference>
<feature type="region of interest" description="Disordered" evidence="1">
    <location>
        <begin position="264"/>
        <end position="289"/>
    </location>
</feature>
<dbReference type="InterPro" id="IPR031371">
    <property type="entry name" value="Mucin-15"/>
</dbReference>
<sequence length="289" mass="30425">VQTPLRSALSATTATDPSANSHVVPTTANTKEEVTEGTVMSSWPNGTAPRSTDSSTLSSNVTVASKDGRSSATNFNRIPTSLATFTTTGDFSGKTKTAAATSTSTETLSNSTVTYSTPSAAPLPSENSSIIPTTLLPTGLALTSPMVKQDSPTPNFNSTQEATELNHDFINLSTASPHSKDAREDKTNKGGIIGGVIVGFIVVSILIIMIGYFICGKKRSESFSHRRLYDDTRNDPVLHLDNSLGPYDTSFGYASDDKTCIGDKAEEDNTTCPSDGIPMADMTSSHPSL</sequence>
<evidence type="ECO:0000313" key="3">
    <source>
        <dbReference type="EMBL" id="NXR10306.1"/>
    </source>
</evidence>
<feature type="non-terminal residue" evidence="3">
    <location>
        <position position="1"/>
    </location>
</feature>
<evidence type="ECO:0000256" key="2">
    <source>
        <dbReference type="SAM" id="Phobius"/>
    </source>
</evidence>
<feature type="non-terminal residue" evidence="3">
    <location>
        <position position="289"/>
    </location>
</feature>
<dbReference type="Proteomes" id="UP000536381">
    <property type="component" value="Unassembled WGS sequence"/>
</dbReference>
<reference evidence="3 4" key="1">
    <citation type="submission" date="2019-09" db="EMBL/GenBank/DDBJ databases">
        <title>Bird 10,000 Genomes (B10K) Project - Family phase.</title>
        <authorList>
            <person name="Zhang G."/>
        </authorList>
    </citation>
    <scope>NUCLEOTIDE SEQUENCE [LARGE SCALE GENOMIC DNA]</scope>
    <source>
        <strain evidence="3">B10K-DU-001-42</strain>
        <tissue evidence="3">Muscle</tissue>
    </source>
</reference>
<dbReference type="PANTHER" id="PTHR45427">
    <property type="entry name" value="MUCIN-15"/>
    <property type="match status" value="1"/>
</dbReference>
<feature type="compositionally biased region" description="Polar residues" evidence="1">
    <location>
        <begin position="38"/>
        <end position="63"/>
    </location>
</feature>
<dbReference type="Pfam" id="PF15672">
    <property type="entry name" value="Mucin15"/>
    <property type="match status" value="1"/>
</dbReference>
<feature type="region of interest" description="Disordered" evidence="1">
    <location>
        <begin position="1"/>
        <end position="72"/>
    </location>
</feature>
<keyword evidence="2" id="KW-0812">Transmembrane</keyword>
<feature type="compositionally biased region" description="Polar residues" evidence="1">
    <location>
        <begin position="1"/>
        <end position="29"/>
    </location>
</feature>
<comment type="caution">
    <text evidence="3">The sequence shown here is derived from an EMBL/GenBank/DDBJ whole genome shotgun (WGS) entry which is preliminary data.</text>
</comment>
<keyword evidence="2" id="KW-1133">Transmembrane helix</keyword>
<dbReference type="OrthoDB" id="9950822at2759"/>
<gene>
    <name evidence="3" type="primary">Muc15</name>
    <name evidence="3" type="ORF">SEMFRA_R12043</name>
</gene>
<dbReference type="PANTHER" id="PTHR45427:SF1">
    <property type="entry name" value="MUCIN-15"/>
    <property type="match status" value="1"/>
</dbReference>